<reference evidence="1" key="2">
    <citation type="journal article" date="2015" name="Fish Shellfish Immunol.">
        <title>Early steps in the European eel (Anguilla anguilla)-Vibrio vulnificus interaction in the gills: Role of the RtxA13 toxin.</title>
        <authorList>
            <person name="Callol A."/>
            <person name="Pajuelo D."/>
            <person name="Ebbesson L."/>
            <person name="Teles M."/>
            <person name="MacKenzie S."/>
            <person name="Amaro C."/>
        </authorList>
    </citation>
    <scope>NUCLEOTIDE SEQUENCE</scope>
</reference>
<reference evidence="1" key="1">
    <citation type="submission" date="2014-11" db="EMBL/GenBank/DDBJ databases">
        <authorList>
            <person name="Amaro Gonzalez C."/>
        </authorList>
    </citation>
    <scope>NUCLEOTIDE SEQUENCE</scope>
</reference>
<sequence length="28" mass="3204">MDQESTSQALSREHLCTVFCMFVPNCLI</sequence>
<protein>
    <submittedName>
        <fullName evidence="1">Uncharacterized protein</fullName>
    </submittedName>
</protein>
<dbReference type="AlphaFoldDB" id="A0A0E9XLU3"/>
<organism evidence="1">
    <name type="scientific">Anguilla anguilla</name>
    <name type="common">European freshwater eel</name>
    <name type="synonym">Muraena anguilla</name>
    <dbReference type="NCBI Taxonomy" id="7936"/>
    <lineage>
        <taxon>Eukaryota</taxon>
        <taxon>Metazoa</taxon>
        <taxon>Chordata</taxon>
        <taxon>Craniata</taxon>
        <taxon>Vertebrata</taxon>
        <taxon>Euteleostomi</taxon>
        <taxon>Actinopterygii</taxon>
        <taxon>Neopterygii</taxon>
        <taxon>Teleostei</taxon>
        <taxon>Anguilliformes</taxon>
        <taxon>Anguillidae</taxon>
        <taxon>Anguilla</taxon>
    </lineage>
</organism>
<dbReference type="EMBL" id="GBXM01004938">
    <property type="protein sequence ID" value="JAI03640.1"/>
    <property type="molecule type" value="Transcribed_RNA"/>
</dbReference>
<name>A0A0E9XLU3_ANGAN</name>
<accession>A0A0E9XLU3</accession>
<proteinExistence type="predicted"/>
<evidence type="ECO:0000313" key="1">
    <source>
        <dbReference type="EMBL" id="JAI03640.1"/>
    </source>
</evidence>